<dbReference type="SUPFAM" id="SSF46894">
    <property type="entry name" value="C-terminal effector domain of the bipartite response regulators"/>
    <property type="match status" value="1"/>
</dbReference>
<dbReference type="PROSITE" id="PS50110">
    <property type="entry name" value="RESPONSE_REGULATORY"/>
    <property type="match status" value="1"/>
</dbReference>
<feature type="DNA-binding region" description="OmpR/PhoB-type" evidence="7">
    <location>
        <begin position="130"/>
        <end position="231"/>
    </location>
</feature>
<comment type="caution">
    <text evidence="10">The sequence shown here is derived from an EMBL/GenBank/DDBJ whole genome shotgun (WGS) entry which is preliminary data.</text>
</comment>
<dbReference type="InterPro" id="IPR039420">
    <property type="entry name" value="WalR-like"/>
</dbReference>
<evidence type="ECO:0000256" key="3">
    <source>
        <dbReference type="ARBA" id="ARBA00023015"/>
    </source>
</evidence>
<dbReference type="CDD" id="cd00383">
    <property type="entry name" value="trans_reg_C"/>
    <property type="match status" value="1"/>
</dbReference>
<dbReference type="SUPFAM" id="SSF52172">
    <property type="entry name" value="CheY-like"/>
    <property type="match status" value="1"/>
</dbReference>
<evidence type="ECO:0000259" key="8">
    <source>
        <dbReference type="PROSITE" id="PS50110"/>
    </source>
</evidence>
<dbReference type="InterPro" id="IPR036388">
    <property type="entry name" value="WH-like_DNA-bd_sf"/>
</dbReference>
<evidence type="ECO:0000313" key="10">
    <source>
        <dbReference type="EMBL" id="GGA75273.1"/>
    </source>
</evidence>
<keyword evidence="2" id="KW-0902">Two-component regulatory system</keyword>
<proteinExistence type="predicted"/>
<dbReference type="GO" id="GO:0032993">
    <property type="term" value="C:protein-DNA complex"/>
    <property type="evidence" value="ECO:0007669"/>
    <property type="project" value="TreeGrafter"/>
</dbReference>
<dbReference type="EMBL" id="BMDX01000006">
    <property type="protein sequence ID" value="GGA75273.1"/>
    <property type="molecule type" value="Genomic_DNA"/>
</dbReference>
<dbReference type="InterPro" id="IPR011006">
    <property type="entry name" value="CheY-like_superfamily"/>
</dbReference>
<gene>
    <name evidence="10" type="ORF">GCM10011369_16440</name>
</gene>
<protein>
    <submittedName>
        <fullName evidence="10">DNA-binding response regulator</fullName>
    </submittedName>
</protein>
<dbReference type="Proteomes" id="UP000619743">
    <property type="component" value="Unassembled WGS sequence"/>
</dbReference>
<dbReference type="PANTHER" id="PTHR48111:SF4">
    <property type="entry name" value="DNA-BINDING DUAL TRANSCRIPTIONAL REGULATOR OMPR"/>
    <property type="match status" value="1"/>
</dbReference>
<dbReference type="OrthoDB" id="9802426at2"/>
<sequence length="250" mass="28549">MCDKKTILVVDADNEHNQALQLMLENNGYRVLSAHNGQQMQELARHSPPDLIILDVMLPGEDGFQVCRDVRSFLSVPIILLAANSDEMDKVMGLEAGADDFVDKPYGKRELLARIRVQFRRSSRQVPTNQRYYSFLDWLVDTQMRRLQKTTSGELEPISSNEYTLLRIFIDNPSRVLSRDDISDYMRGRQALPTERGLDVLMSRLRQRLGDCAKNPRLIKTIRGAGYVFVAEVSKHNELDEITAPQLKAV</sequence>
<dbReference type="Gene3D" id="6.10.250.690">
    <property type="match status" value="1"/>
</dbReference>
<evidence type="ECO:0000313" key="11">
    <source>
        <dbReference type="Proteomes" id="UP000619743"/>
    </source>
</evidence>
<evidence type="ECO:0000256" key="7">
    <source>
        <dbReference type="PROSITE-ProRule" id="PRU01091"/>
    </source>
</evidence>
<dbReference type="RefSeq" id="WP_087505505.1">
    <property type="nucleotide sequence ID" value="NZ_BMDX01000006.1"/>
</dbReference>
<dbReference type="PANTHER" id="PTHR48111">
    <property type="entry name" value="REGULATOR OF RPOS"/>
    <property type="match status" value="1"/>
</dbReference>
<dbReference type="GO" id="GO:0000156">
    <property type="term" value="F:phosphorelay response regulator activity"/>
    <property type="evidence" value="ECO:0007669"/>
    <property type="project" value="TreeGrafter"/>
</dbReference>
<keyword evidence="11" id="KW-1185">Reference proteome</keyword>
<evidence type="ECO:0000256" key="1">
    <source>
        <dbReference type="ARBA" id="ARBA00022553"/>
    </source>
</evidence>
<dbReference type="GO" id="GO:0000976">
    <property type="term" value="F:transcription cis-regulatory region binding"/>
    <property type="evidence" value="ECO:0007669"/>
    <property type="project" value="TreeGrafter"/>
</dbReference>
<dbReference type="Gene3D" id="3.40.50.2300">
    <property type="match status" value="1"/>
</dbReference>
<dbReference type="InterPro" id="IPR016032">
    <property type="entry name" value="Sig_transdc_resp-reg_C-effctor"/>
</dbReference>
<dbReference type="GO" id="GO:0005829">
    <property type="term" value="C:cytosol"/>
    <property type="evidence" value="ECO:0007669"/>
    <property type="project" value="TreeGrafter"/>
</dbReference>
<accession>A0A8J2XM49</accession>
<evidence type="ECO:0000259" key="9">
    <source>
        <dbReference type="PROSITE" id="PS51755"/>
    </source>
</evidence>
<reference evidence="11" key="1">
    <citation type="journal article" date="2019" name="Int. J. Syst. Evol. Microbiol.">
        <title>The Global Catalogue of Microorganisms (GCM) 10K type strain sequencing project: providing services to taxonomists for standard genome sequencing and annotation.</title>
        <authorList>
            <consortium name="The Broad Institute Genomics Platform"/>
            <consortium name="The Broad Institute Genome Sequencing Center for Infectious Disease"/>
            <person name="Wu L."/>
            <person name="Ma J."/>
        </authorList>
    </citation>
    <scope>NUCLEOTIDE SEQUENCE [LARGE SCALE GENOMIC DNA]</scope>
    <source>
        <strain evidence="11">CGMCC 1.10130</strain>
    </source>
</reference>
<dbReference type="SMART" id="SM00862">
    <property type="entry name" value="Trans_reg_C"/>
    <property type="match status" value="1"/>
</dbReference>
<dbReference type="InterPro" id="IPR001867">
    <property type="entry name" value="OmpR/PhoB-type_DNA-bd"/>
</dbReference>
<dbReference type="Pfam" id="PF00072">
    <property type="entry name" value="Response_reg"/>
    <property type="match status" value="1"/>
</dbReference>
<keyword evidence="3" id="KW-0805">Transcription regulation</keyword>
<feature type="domain" description="Response regulatory" evidence="8">
    <location>
        <begin position="6"/>
        <end position="119"/>
    </location>
</feature>
<evidence type="ECO:0000256" key="2">
    <source>
        <dbReference type="ARBA" id="ARBA00023012"/>
    </source>
</evidence>
<keyword evidence="5" id="KW-0804">Transcription</keyword>
<dbReference type="Gene3D" id="1.10.10.10">
    <property type="entry name" value="Winged helix-like DNA-binding domain superfamily/Winged helix DNA-binding domain"/>
    <property type="match status" value="1"/>
</dbReference>
<dbReference type="SMART" id="SM00448">
    <property type="entry name" value="REC"/>
    <property type="match status" value="1"/>
</dbReference>
<dbReference type="CDD" id="cd17574">
    <property type="entry name" value="REC_OmpR"/>
    <property type="match status" value="1"/>
</dbReference>
<name>A0A8J2XM49_9GAMM</name>
<dbReference type="PROSITE" id="PS51755">
    <property type="entry name" value="OMPR_PHOB"/>
    <property type="match status" value="1"/>
</dbReference>
<dbReference type="GO" id="GO:0006355">
    <property type="term" value="P:regulation of DNA-templated transcription"/>
    <property type="evidence" value="ECO:0007669"/>
    <property type="project" value="InterPro"/>
</dbReference>
<feature type="modified residue" description="4-aspartylphosphate" evidence="6">
    <location>
        <position position="55"/>
    </location>
</feature>
<evidence type="ECO:0000256" key="4">
    <source>
        <dbReference type="ARBA" id="ARBA00023125"/>
    </source>
</evidence>
<evidence type="ECO:0000256" key="5">
    <source>
        <dbReference type="ARBA" id="ARBA00023163"/>
    </source>
</evidence>
<keyword evidence="1 6" id="KW-0597">Phosphoprotein</keyword>
<dbReference type="Pfam" id="PF00486">
    <property type="entry name" value="Trans_reg_C"/>
    <property type="match status" value="1"/>
</dbReference>
<dbReference type="AlphaFoldDB" id="A0A8J2XM49"/>
<feature type="domain" description="OmpR/PhoB-type" evidence="9">
    <location>
        <begin position="130"/>
        <end position="231"/>
    </location>
</feature>
<organism evidence="10 11">
    <name type="scientific">Neiella marina</name>
    <dbReference type="NCBI Taxonomy" id="508461"/>
    <lineage>
        <taxon>Bacteria</taxon>
        <taxon>Pseudomonadati</taxon>
        <taxon>Pseudomonadota</taxon>
        <taxon>Gammaproteobacteria</taxon>
        <taxon>Alteromonadales</taxon>
        <taxon>Echinimonadaceae</taxon>
        <taxon>Neiella</taxon>
    </lineage>
</organism>
<evidence type="ECO:0000256" key="6">
    <source>
        <dbReference type="PROSITE-ProRule" id="PRU00169"/>
    </source>
</evidence>
<dbReference type="InterPro" id="IPR001789">
    <property type="entry name" value="Sig_transdc_resp-reg_receiver"/>
</dbReference>
<keyword evidence="4 7" id="KW-0238">DNA-binding</keyword>